<keyword evidence="2 5" id="KW-0645">Protease</keyword>
<keyword evidence="3 5" id="KW-0378">Hydrolase</keyword>
<dbReference type="SMART" id="SM00245">
    <property type="entry name" value="TSPc"/>
    <property type="match status" value="1"/>
</dbReference>
<accession>A0ABR6EWZ0</accession>
<dbReference type="Pfam" id="PF03572">
    <property type="entry name" value="Peptidase_S41"/>
    <property type="match status" value="1"/>
</dbReference>
<dbReference type="Pfam" id="PF13180">
    <property type="entry name" value="PDZ_2"/>
    <property type="match status" value="1"/>
</dbReference>
<feature type="domain" description="Tail specific protease" evidence="8">
    <location>
        <begin position="182"/>
        <end position="364"/>
    </location>
</feature>
<evidence type="ECO:0000313" key="10">
    <source>
        <dbReference type="Proteomes" id="UP000636110"/>
    </source>
</evidence>
<dbReference type="Gene3D" id="3.30.750.44">
    <property type="match status" value="1"/>
</dbReference>
<dbReference type="InterPro" id="IPR036034">
    <property type="entry name" value="PDZ_sf"/>
</dbReference>
<keyword evidence="6" id="KW-1133">Transmembrane helix</keyword>
<sequence>MKKTTRNHLLLALTYSLTLIGGMFVGYKFLKDQGYQLQKPMAYAADSSRKVDEIIHIINKNYVDEVNADSMHHLPIDSLLHQLDPHSVYLPPAKANEFAETLGGNFEGIGIEYYILNDTLLVTNVVKDGPAFLSGIRQGDKILKIDTMFVSGRDLPREQMIGKIKGRKGTAVKLIILHPGVAQPVLLSVNRARVKVSSIDAAYMLNPEIGYVRISKFGADTDADFVESVRNLKGKGMKKLVLDLRDNGGGYLTAATGLANQILSENKLIVYTQGKHEPRTDYFSTGGGEFEQGKLAILINENSASASEILAGAVQDLDRGIIIGRRSFGKGLVQEQFPFVDGSALNLTIARYYTPLGRSIQKSYKKGYNAYQNEIEDRFNDGELTSTSVKDSLKKGKAFLGGGIQPDVYVKMDTSGFNSFYAKLIAKKVLFDFVYDVLGNRYTPAFLEQNLATFTINDTDYKDLLKYIQSKNIVIEPKLLQAAKPLILNDVKVLLCKYNLGDAGYYKALNLNDAMVKQALSSLQ</sequence>
<dbReference type="Gene3D" id="2.30.42.10">
    <property type="match status" value="1"/>
</dbReference>
<evidence type="ECO:0000259" key="8">
    <source>
        <dbReference type="SMART" id="SM00245"/>
    </source>
</evidence>
<reference evidence="9 10" key="1">
    <citation type="submission" date="2019-11" db="EMBL/GenBank/DDBJ databases">
        <title>Description of Pedobacter sp. LMG 31462T.</title>
        <authorList>
            <person name="Carlier A."/>
            <person name="Qi S."/>
            <person name="Vandamme P."/>
        </authorList>
    </citation>
    <scope>NUCLEOTIDE SEQUENCE [LARGE SCALE GENOMIC DNA]</scope>
    <source>
        <strain evidence="9 10">LMG 31462</strain>
    </source>
</reference>
<dbReference type="PANTHER" id="PTHR32060">
    <property type="entry name" value="TAIL-SPECIFIC PROTEASE"/>
    <property type="match status" value="1"/>
</dbReference>
<proteinExistence type="inferred from homology"/>
<comment type="caution">
    <text evidence="9">The sequence shown here is derived from an EMBL/GenBank/DDBJ whole genome shotgun (WGS) entry which is preliminary data.</text>
</comment>
<keyword evidence="10" id="KW-1185">Reference proteome</keyword>
<dbReference type="SUPFAM" id="SSF50156">
    <property type="entry name" value="PDZ domain-like"/>
    <property type="match status" value="1"/>
</dbReference>
<evidence type="ECO:0000256" key="5">
    <source>
        <dbReference type="RuleBase" id="RU004404"/>
    </source>
</evidence>
<dbReference type="EMBL" id="WNXC01000004">
    <property type="protein sequence ID" value="MBB2149805.1"/>
    <property type="molecule type" value="Genomic_DNA"/>
</dbReference>
<gene>
    <name evidence="9" type="ORF">GM920_12955</name>
</gene>
<protein>
    <submittedName>
        <fullName evidence="9">PDZ domain-containing protein</fullName>
    </submittedName>
</protein>
<dbReference type="InterPro" id="IPR004447">
    <property type="entry name" value="Peptidase_S41A"/>
</dbReference>
<dbReference type="RefSeq" id="WP_182957902.1">
    <property type="nucleotide sequence ID" value="NZ_WNXC01000004.1"/>
</dbReference>
<keyword evidence="6" id="KW-0472">Membrane</keyword>
<evidence type="ECO:0000313" key="9">
    <source>
        <dbReference type="EMBL" id="MBB2149805.1"/>
    </source>
</evidence>
<evidence type="ECO:0000256" key="3">
    <source>
        <dbReference type="ARBA" id="ARBA00022801"/>
    </source>
</evidence>
<dbReference type="Proteomes" id="UP000636110">
    <property type="component" value="Unassembled WGS sequence"/>
</dbReference>
<dbReference type="PANTHER" id="PTHR32060:SF30">
    <property type="entry name" value="CARBOXY-TERMINAL PROCESSING PROTEASE CTPA"/>
    <property type="match status" value="1"/>
</dbReference>
<dbReference type="NCBIfam" id="TIGR00225">
    <property type="entry name" value="prc"/>
    <property type="match status" value="1"/>
</dbReference>
<dbReference type="CDD" id="cd06782">
    <property type="entry name" value="cpPDZ_CPP-like"/>
    <property type="match status" value="1"/>
</dbReference>
<dbReference type="Gene3D" id="3.90.226.10">
    <property type="entry name" value="2-enoyl-CoA Hydratase, Chain A, domain 1"/>
    <property type="match status" value="1"/>
</dbReference>
<comment type="similarity">
    <text evidence="1 5">Belongs to the peptidase S41A family.</text>
</comment>
<evidence type="ECO:0000256" key="6">
    <source>
        <dbReference type="SAM" id="Phobius"/>
    </source>
</evidence>
<feature type="transmembrane region" description="Helical" evidence="6">
    <location>
        <begin position="9"/>
        <end position="30"/>
    </location>
</feature>
<dbReference type="CDD" id="cd07560">
    <property type="entry name" value="Peptidase_S41_CPP"/>
    <property type="match status" value="1"/>
</dbReference>
<dbReference type="InterPro" id="IPR029045">
    <property type="entry name" value="ClpP/crotonase-like_dom_sf"/>
</dbReference>
<organism evidence="9 10">
    <name type="scientific">Pedobacter gandavensis</name>
    <dbReference type="NCBI Taxonomy" id="2679963"/>
    <lineage>
        <taxon>Bacteria</taxon>
        <taxon>Pseudomonadati</taxon>
        <taxon>Bacteroidota</taxon>
        <taxon>Sphingobacteriia</taxon>
        <taxon>Sphingobacteriales</taxon>
        <taxon>Sphingobacteriaceae</taxon>
        <taxon>Pedobacter</taxon>
    </lineage>
</organism>
<evidence type="ECO:0000259" key="7">
    <source>
        <dbReference type="SMART" id="SM00228"/>
    </source>
</evidence>
<evidence type="ECO:0000256" key="4">
    <source>
        <dbReference type="ARBA" id="ARBA00022825"/>
    </source>
</evidence>
<name>A0ABR6EWZ0_9SPHI</name>
<evidence type="ECO:0000256" key="1">
    <source>
        <dbReference type="ARBA" id="ARBA00009179"/>
    </source>
</evidence>
<dbReference type="InterPro" id="IPR001478">
    <property type="entry name" value="PDZ"/>
</dbReference>
<dbReference type="SUPFAM" id="SSF52096">
    <property type="entry name" value="ClpP/crotonase"/>
    <property type="match status" value="1"/>
</dbReference>
<feature type="domain" description="PDZ" evidence="7">
    <location>
        <begin position="100"/>
        <end position="180"/>
    </location>
</feature>
<keyword evidence="6" id="KW-0812">Transmembrane</keyword>
<dbReference type="SMART" id="SM00228">
    <property type="entry name" value="PDZ"/>
    <property type="match status" value="1"/>
</dbReference>
<dbReference type="InterPro" id="IPR005151">
    <property type="entry name" value="Tail-specific_protease"/>
</dbReference>
<evidence type="ECO:0000256" key="2">
    <source>
        <dbReference type="ARBA" id="ARBA00022670"/>
    </source>
</evidence>
<keyword evidence="4 5" id="KW-0720">Serine protease</keyword>